<protein>
    <submittedName>
        <fullName evidence="1">Sporulation protein Cse60</fullName>
    </submittedName>
</protein>
<proteinExistence type="predicted"/>
<dbReference type="EMBL" id="CP101620">
    <property type="protein sequence ID" value="UTY38719.1"/>
    <property type="molecule type" value="Genomic_DNA"/>
</dbReference>
<evidence type="ECO:0000313" key="2">
    <source>
        <dbReference type="Proteomes" id="UP001060112"/>
    </source>
</evidence>
<keyword evidence="2" id="KW-1185">Reference proteome</keyword>
<reference evidence="1" key="1">
    <citation type="submission" date="2022-07" db="EMBL/GenBank/DDBJ databases">
        <title>Faecal culturing of patients with breast cancer.</title>
        <authorList>
            <person name="Teng N.M.Y."/>
            <person name="Kiu R."/>
            <person name="Evans R."/>
            <person name="Baker D.J."/>
            <person name="Zenner C."/>
            <person name="Robinson S.D."/>
            <person name="Hall L.J."/>
        </authorList>
    </citation>
    <scope>NUCLEOTIDE SEQUENCE</scope>
    <source>
        <strain evidence="1">LH1062</strain>
    </source>
</reference>
<accession>A0ABY5I053</accession>
<sequence>MKIKIIEKSHELDLEDALNEFIEKENPKIQDIQYQVALTSCHGNLEYSFSCLIVYS</sequence>
<dbReference type="Proteomes" id="UP001060112">
    <property type="component" value="Chromosome"/>
</dbReference>
<dbReference type="RefSeq" id="WP_290139237.1">
    <property type="nucleotide sequence ID" value="NZ_CP101620.1"/>
</dbReference>
<dbReference type="InterPro" id="IPR020296">
    <property type="entry name" value="Spore_Cse60"/>
</dbReference>
<organism evidence="1 2">
    <name type="scientific">Allocoprobacillus halotolerans</name>
    <dbReference type="NCBI Taxonomy" id="2944914"/>
    <lineage>
        <taxon>Bacteria</taxon>
        <taxon>Bacillati</taxon>
        <taxon>Bacillota</taxon>
        <taxon>Erysipelotrichia</taxon>
        <taxon>Erysipelotrichales</taxon>
        <taxon>Erysipelotrichaceae</taxon>
        <taxon>Allocoprobacillus</taxon>
    </lineage>
</organism>
<evidence type="ECO:0000313" key="1">
    <source>
        <dbReference type="EMBL" id="UTY38719.1"/>
    </source>
</evidence>
<dbReference type="Pfam" id="PF10957">
    <property type="entry name" value="Spore_Cse60"/>
    <property type="match status" value="1"/>
</dbReference>
<name>A0ABY5I053_9FIRM</name>
<gene>
    <name evidence="1" type="ORF">NMU03_14080</name>
</gene>